<keyword evidence="1" id="KW-0812">Transmembrane</keyword>
<evidence type="ECO:0000256" key="1">
    <source>
        <dbReference type="SAM" id="Phobius"/>
    </source>
</evidence>
<gene>
    <name evidence="2" type="ORF">SAMN02927937_02803</name>
</gene>
<feature type="transmembrane region" description="Helical" evidence="1">
    <location>
        <begin position="12"/>
        <end position="31"/>
    </location>
</feature>
<organism evidence="2 3">
    <name type="scientific">Paenimyroides marinum</name>
    <dbReference type="NCBI Taxonomy" id="1159016"/>
    <lineage>
        <taxon>Bacteria</taxon>
        <taxon>Pseudomonadati</taxon>
        <taxon>Bacteroidota</taxon>
        <taxon>Flavobacteriia</taxon>
        <taxon>Flavobacteriales</taxon>
        <taxon>Flavobacteriaceae</taxon>
        <taxon>Paenimyroides</taxon>
    </lineage>
</organism>
<keyword evidence="1" id="KW-0472">Membrane</keyword>
<dbReference type="InterPro" id="IPR021354">
    <property type="entry name" value="DUF2975"/>
</dbReference>
<dbReference type="AlphaFoldDB" id="A0A1H6MUB9"/>
<keyword evidence="1" id="KW-1133">Transmembrane helix</keyword>
<accession>A0A1H6MUB9</accession>
<feature type="transmembrane region" description="Helical" evidence="1">
    <location>
        <begin position="59"/>
        <end position="85"/>
    </location>
</feature>
<feature type="transmembrane region" description="Helical" evidence="1">
    <location>
        <begin position="145"/>
        <end position="165"/>
    </location>
</feature>
<feature type="transmembrane region" description="Helical" evidence="1">
    <location>
        <begin position="105"/>
        <end position="125"/>
    </location>
</feature>
<dbReference type="Proteomes" id="UP000199634">
    <property type="component" value="Unassembled WGS sequence"/>
</dbReference>
<reference evidence="2 3" key="1">
    <citation type="submission" date="2016-10" db="EMBL/GenBank/DDBJ databases">
        <authorList>
            <person name="de Groot N.N."/>
        </authorList>
    </citation>
    <scope>NUCLEOTIDE SEQUENCE [LARGE SCALE GENOMIC DNA]</scope>
    <source>
        <strain evidence="2 3">CGMCC 1.10825</strain>
    </source>
</reference>
<dbReference type="Pfam" id="PF11188">
    <property type="entry name" value="DUF2975"/>
    <property type="match status" value="1"/>
</dbReference>
<dbReference type="EMBL" id="FNXE01000065">
    <property type="protein sequence ID" value="SEI02353.1"/>
    <property type="molecule type" value="Genomic_DNA"/>
</dbReference>
<sequence>MRTLKIFGWLSHFLWATMLLLCIFFGVLVYSEFNNNQEYQNWLIEFMGREVATENNKSYFQIFISVCFIVYLLYFYAITLFNLCVRKFEKRIFFDEKIIKRFKKVGFIFITNFIIVFLLDRMFVIHSEKTIQASTNFSNSILTKLEAPLGSLIIGFFFLVLSQVFKEAKKQKEENELTI</sequence>
<name>A0A1H6MUB9_9FLAO</name>
<evidence type="ECO:0000313" key="2">
    <source>
        <dbReference type="EMBL" id="SEI02353.1"/>
    </source>
</evidence>
<evidence type="ECO:0008006" key="4">
    <source>
        <dbReference type="Google" id="ProtNLM"/>
    </source>
</evidence>
<evidence type="ECO:0000313" key="3">
    <source>
        <dbReference type="Proteomes" id="UP000199634"/>
    </source>
</evidence>
<dbReference type="STRING" id="1159016.SAMN02927937_02803"/>
<dbReference type="RefSeq" id="WP_091102615.1">
    <property type="nucleotide sequence ID" value="NZ_FNXE01000065.1"/>
</dbReference>
<protein>
    <recommendedName>
        <fullName evidence="4">DUF2975 domain-containing protein</fullName>
    </recommendedName>
</protein>
<dbReference type="OrthoDB" id="1448668at2"/>
<keyword evidence="3" id="KW-1185">Reference proteome</keyword>
<proteinExistence type="predicted"/>